<dbReference type="InterPro" id="IPR029057">
    <property type="entry name" value="PRTase-like"/>
</dbReference>
<dbReference type="GO" id="GO:0052657">
    <property type="term" value="F:guanine phosphoribosyltransferase activity"/>
    <property type="evidence" value="ECO:0007669"/>
    <property type="project" value="UniProtKB-ARBA"/>
</dbReference>
<evidence type="ECO:0000256" key="6">
    <source>
        <dbReference type="ARBA" id="ARBA00022490"/>
    </source>
</evidence>
<dbReference type="GO" id="GO:0000166">
    <property type="term" value="F:nucleotide binding"/>
    <property type="evidence" value="ECO:0007669"/>
    <property type="project" value="UniProtKB-KW"/>
</dbReference>
<keyword evidence="18" id="KW-1185">Reference proteome</keyword>
<organism evidence="17 18">
    <name type="scientific">Thermanaerovibrio acidaminovorans (strain ATCC 49978 / DSM 6589 / Su883)</name>
    <name type="common">Selenomonas acidaminovorans</name>
    <dbReference type="NCBI Taxonomy" id="525903"/>
    <lineage>
        <taxon>Bacteria</taxon>
        <taxon>Thermotogati</taxon>
        <taxon>Synergistota</taxon>
        <taxon>Synergistia</taxon>
        <taxon>Synergistales</taxon>
        <taxon>Synergistaceae</taxon>
        <taxon>Thermanaerovibrio</taxon>
    </lineage>
</organism>
<keyword evidence="10 15" id="KW-0660">Purine salvage</keyword>
<dbReference type="KEGG" id="tai:Taci_0847"/>
<dbReference type="EMBL" id="CP001818">
    <property type="protein sequence ID" value="ACZ19080.1"/>
    <property type="molecule type" value="Genomic_DNA"/>
</dbReference>
<evidence type="ECO:0000256" key="10">
    <source>
        <dbReference type="ARBA" id="ARBA00022726"/>
    </source>
</evidence>
<dbReference type="Gene3D" id="3.40.50.2020">
    <property type="match status" value="1"/>
</dbReference>
<dbReference type="RefSeq" id="WP_012869595.1">
    <property type="nucleotide sequence ID" value="NC_013522.1"/>
</dbReference>
<dbReference type="EC" id="2.4.2.8" evidence="5 15"/>
<dbReference type="Proteomes" id="UP000002030">
    <property type="component" value="Chromosome"/>
</dbReference>
<dbReference type="UniPathway" id="UPA00591">
    <property type="reaction ID" value="UER00648"/>
</dbReference>
<dbReference type="GO" id="GO:0005829">
    <property type="term" value="C:cytosol"/>
    <property type="evidence" value="ECO:0007669"/>
    <property type="project" value="TreeGrafter"/>
</dbReference>
<dbReference type="GO" id="GO:0000287">
    <property type="term" value="F:magnesium ion binding"/>
    <property type="evidence" value="ECO:0007669"/>
    <property type="project" value="TreeGrafter"/>
</dbReference>
<feature type="domain" description="Phosphoribosyltransferase" evidence="16">
    <location>
        <begin position="23"/>
        <end position="160"/>
    </location>
</feature>
<dbReference type="InterPro" id="IPR000836">
    <property type="entry name" value="PRTase_dom"/>
</dbReference>
<keyword evidence="7 15" id="KW-0328">Glycosyltransferase</keyword>
<dbReference type="GO" id="GO:0004422">
    <property type="term" value="F:hypoxanthine phosphoribosyltransferase activity"/>
    <property type="evidence" value="ECO:0007669"/>
    <property type="project" value="InterPro"/>
</dbReference>
<comment type="similarity">
    <text evidence="4 15">Belongs to the purine/pyrimidine phosphoribosyltransferase family.</text>
</comment>
<dbReference type="InterPro" id="IPR005904">
    <property type="entry name" value="Hxn_phspho_trans"/>
</dbReference>
<proteinExistence type="inferred from homology"/>
<sequence>MRYEIDSILVREDQIRDRVSVIGRDISELYRGKSLVMVGILKGAVMFLSDLARAVDKDVDVSFDFMSVSSYGKSTESSGVVRIVKDLDSDIRGKDVLIVEDIVDSGLTLSYLLQVLNHREPASLSVCALLDKPERRKVQVPINFRGFVIPDAFVVGYGLDAGGRWRHLPSIWSVRPVQD</sequence>
<dbReference type="STRING" id="525903.Taci_0847"/>
<dbReference type="AlphaFoldDB" id="D1B9X7"/>
<gene>
    <name evidence="17" type="ordered locus">Taci_0847</name>
</gene>
<evidence type="ECO:0000256" key="14">
    <source>
        <dbReference type="ARBA" id="ARBA00049402"/>
    </source>
</evidence>
<accession>D1B9X7</accession>
<evidence type="ECO:0000256" key="2">
    <source>
        <dbReference type="ARBA" id="ARBA00004496"/>
    </source>
</evidence>
<dbReference type="Pfam" id="PF00156">
    <property type="entry name" value="Pribosyltran"/>
    <property type="match status" value="1"/>
</dbReference>
<dbReference type="SUPFAM" id="SSF53271">
    <property type="entry name" value="PRTase-like"/>
    <property type="match status" value="1"/>
</dbReference>
<evidence type="ECO:0000256" key="7">
    <source>
        <dbReference type="ARBA" id="ARBA00022676"/>
    </source>
</evidence>
<dbReference type="eggNOG" id="COG0634">
    <property type="taxonomic scope" value="Bacteria"/>
</dbReference>
<comment type="subcellular location">
    <subcellularLocation>
        <location evidence="2 15">Cytoplasm</location>
    </subcellularLocation>
</comment>
<dbReference type="PANTHER" id="PTHR43340">
    <property type="entry name" value="HYPOXANTHINE-GUANINE PHOSPHORIBOSYLTRANSFERASE"/>
    <property type="match status" value="1"/>
</dbReference>
<protein>
    <recommendedName>
        <fullName evidence="5 15">Hypoxanthine phosphoribosyltransferase</fullName>
        <ecNumber evidence="5 15">2.4.2.8</ecNumber>
    </recommendedName>
</protein>
<dbReference type="FunFam" id="3.40.50.2020:FF:000006">
    <property type="entry name" value="Hypoxanthine phosphoribosyltransferase"/>
    <property type="match status" value="1"/>
</dbReference>
<dbReference type="GO" id="GO:0032264">
    <property type="term" value="P:IMP salvage"/>
    <property type="evidence" value="ECO:0007669"/>
    <property type="project" value="UniProtKB-UniPathway"/>
</dbReference>
<comment type="pathway">
    <text evidence="3 15">Purine metabolism; IMP biosynthesis via salvage pathway; IMP from hypoxanthine: step 1/1.</text>
</comment>
<evidence type="ECO:0000256" key="13">
    <source>
        <dbReference type="ARBA" id="ARBA00048811"/>
    </source>
</evidence>
<evidence type="ECO:0000256" key="5">
    <source>
        <dbReference type="ARBA" id="ARBA00011895"/>
    </source>
</evidence>
<dbReference type="OrthoDB" id="9802824at2"/>
<evidence type="ECO:0000256" key="12">
    <source>
        <dbReference type="ARBA" id="ARBA00022842"/>
    </source>
</evidence>
<comment type="cofactor">
    <cofactor evidence="1 15">
        <name>Mg(2+)</name>
        <dbReference type="ChEBI" id="CHEBI:18420"/>
    </cofactor>
</comment>
<keyword evidence="6 15" id="KW-0963">Cytoplasm</keyword>
<evidence type="ECO:0000313" key="17">
    <source>
        <dbReference type="EMBL" id="ACZ19080.1"/>
    </source>
</evidence>
<evidence type="ECO:0000256" key="9">
    <source>
        <dbReference type="ARBA" id="ARBA00022723"/>
    </source>
</evidence>
<dbReference type="CDD" id="cd06223">
    <property type="entry name" value="PRTases_typeI"/>
    <property type="match status" value="1"/>
</dbReference>
<evidence type="ECO:0000256" key="11">
    <source>
        <dbReference type="ARBA" id="ARBA00022741"/>
    </source>
</evidence>
<dbReference type="InterPro" id="IPR050408">
    <property type="entry name" value="HGPRT"/>
</dbReference>
<dbReference type="GO" id="GO:0006178">
    <property type="term" value="P:guanine salvage"/>
    <property type="evidence" value="ECO:0007669"/>
    <property type="project" value="TreeGrafter"/>
</dbReference>
<keyword evidence="8 15" id="KW-0808">Transferase</keyword>
<evidence type="ECO:0000259" key="16">
    <source>
        <dbReference type="Pfam" id="PF00156"/>
    </source>
</evidence>
<evidence type="ECO:0000256" key="1">
    <source>
        <dbReference type="ARBA" id="ARBA00001946"/>
    </source>
</evidence>
<dbReference type="GO" id="GO:0032263">
    <property type="term" value="P:GMP salvage"/>
    <property type="evidence" value="ECO:0007669"/>
    <property type="project" value="TreeGrafter"/>
</dbReference>
<keyword evidence="12 15" id="KW-0460">Magnesium</keyword>
<comment type="catalytic activity">
    <reaction evidence="14">
        <text>IMP + diphosphate = hypoxanthine + 5-phospho-alpha-D-ribose 1-diphosphate</text>
        <dbReference type="Rhea" id="RHEA:17973"/>
        <dbReference type="ChEBI" id="CHEBI:17368"/>
        <dbReference type="ChEBI" id="CHEBI:33019"/>
        <dbReference type="ChEBI" id="CHEBI:58017"/>
        <dbReference type="ChEBI" id="CHEBI:58053"/>
        <dbReference type="EC" id="2.4.2.8"/>
    </reaction>
    <physiologicalReaction direction="right-to-left" evidence="14">
        <dbReference type="Rhea" id="RHEA:17975"/>
    </physiologicalReaction>
</comment>
<dbReference type="PATRIC" id="fig|525903.6.peg.848"/>
<evidence type="ECO:0000256" key="4">
    <source>
        <dbReference type="ARBA" id="ARBA00008391"/>
    </source>
</evidence>
<comment type="catalytic activity">
    <reaction evidence="13">
        <text>GMP + diphosphate = guanine + 5-phospho-alpha-D-ribose 1-diphosphate</text>
        <dbReference type="Rhea" id="RHEA:25424"/>
        <dbReference type="ChEBI" id="CHEBI:16235"/>
        <dbReference type="ChEBI" id="CHEBI:33019"/>
        <dbReference type="ChEBI" id="CHEBI:58017"/>
        <dbReference type="ChEBI" id="CHEBI:58115"/>
        <dbReference type="EC" id="2.4.2.8"/>
    </reaction>
    <physiologicalReaction direction="right-to-left" evidence="13">
        <dbReference type="Rhea" id="RHEA:25426"/>
    </physiologicalReaction>
</comment>
<evidence type="ECO:0000256" key="3">
    <source>
        <dbReference type="ARBA" id="ARBA00004669"/>
    </source>
</evidence>
<name>D1B9X7_THEAS</name>
<dbReference type="NCBIfam" id="TIGR01203">
    <property type="entry name" value="HGPRTase"/>
    <property type="match status" value="1"/>
</dbReference>
<dbReference type="EnsemblBacteria" id="ACZ19080">
    <property type="protein sequence ID" value="ACZ19080"/>
    <property type="gene ID" value="Taci_0847"/>
</dbReference>
<evidence type="ECO:0000256" key="8">
    <source>
        <dbReference type="ARBA" id="ARBA00022679"/>
    </source>
</evidence>
<dbReference type="PANTHER" id="PTHR43340:SF1">
    <property type="entry name" value="HYPOXANTHINE PHOSPHORIBOSYLTRANSFERASE"/>
    <property type="match status" value="1"/>
</dbReference>
<dbReference type="GO" id="GO:0046100">
    <property type="term" value="P:hypoxanthine metabolic process"/>
    <property type="evidence" value="ECO:0007669"/>
    <property type="project" value="TreeGrafter"/>
</dbReference>
<evidence type="ECO:0000313" key="18">
    <source>
        <dbReference type="Proteomes" id="UP000002030"/>
    </source>
</evidence>
<evidence type="ECO:0000256" key="15">
    <source>
        <dbReference type="RuleBase" id="RU364099"/>
    </source>
</evidence>
<dbReference type="GO" id="GO:0006166">
    <property type="term" value="P:purine ribonucleoside salvage"/>
    <property type="evidence" value="ECO:0007669"/>
    <property type="project" value="UniProtKB-KW"/>
</dbReference>
<keyword evidence="11 15" id="KW-0547">Nucleotide-binding</keyword>
<dbReference type="HOGENOM" id="CLU_073615_0_0_0"/>
<reference evidence="17 18" key="1">
    <citation type="journal article" date="2009" name="Stand. Genomic Sci.">
        <title>Complete genome sequence of Thermanaerovibrio acidaminovorans type strain (Su883).</title>
        <authorList>
            <person name="Chovatia M."/>
            <person name="Sikorski J."/>
            <person name="Schroder M."/>
            <person name="Lapidus A."/>
            <person name="Nolan M."/>
            <person name="Tice H."/>
            <person name="Glavina Del Rio T."/>
            <person name="Copeland A."/>
            <person name="Cheng J.F."/>
            <person name="Lucas S."/>
            <person name="Chen F."/>
            <person name="Bruce D."/>
            <person name="Goodwin L."/>
            <person name="Pitluck S."/>
            <person name="Ivanova N."/>
            <person name="Mavromatis K."/>
            <person name="Ovchinnikova G."/>
            <person name="Pati A."/>
            <person name="Chen A."/>
            <person name="Palaniappan K."/>
            <person name="Land M."/>
            <person name="Hauser L."/>
            <person name="Chang Y.J."/>
            <person name="Jeffries C.D."/>
            <person name="Chain P."/>
            <person name="Saunders E."/>
            <person name="Detter J.C."/>
            <person name="Brettin T."/>
            <person name="Rohde M."/>
            <person name="Goker M."/>
            <person name="Spring S."/>
            <person name="Bristow J."/>
            <person name="Markowitz V."/>
            <person name="Hugenholtz P."/>
            <person name="Kyrpides N.C."/>
            <person name="Klenk H.P."/>
            <person name="Eisen J.A."/>
        </authorList>
    </citation>
    <scope>NUCLEOTIDE SEQUENCE [LARGE SCALE GENOMIC DNA]</scope>
    <source>
        <strain evidence="18">ATCC 49978 / DSM 6589 / Su883</strain>
    </source>
</reference>
<keyword evidence="9 15" id="KW-0479">Metal-binding</keyword>